<name>A0A286CYG4_9GAMM</name>
<keyword evidence="3" id="KW-1185">Reference proteome</keyword>
<feature type="chain" id="PRO_5011973210" evidence="1">
    <location>
        <begin position="27"/>
        <end position="176"/>
    </location>
</feature>
<accession>A0A286CYG4</accession>
<evidence type="ECO:0000313" key="3">
    <source>
        <dbReference type="Proteomes" id="UP000219374"/>
    </source>
</evidence>
<dbReference type="OrthoDB" id="5956306at2"/>
<dbReference type="EMBL" id="OCND01000001">
    <property type="protein sequence ID" value="SOD51453.1"/>
    <property type="molecule type" value="Genomic_DNA"/>
</dbReference>
<reference evidence="2 3" key="1">
    <citation type="submission" date="2017-09" db="EMBL/GenBank/DDBJ databases">
        <authorList>
            <person name="Ehlers B."/>
            <person name="Leendertz F.H."/>
        </authorList>
    </citation>
    <scope>NUCLEOTIDE SEQUENCE [LARGE SCALE GENOMIC DNA]</scope>
    <source>
        <strain evidence="2 3">CGMCC 1.10978</strain>
    </source>
</reference>
<feature type="signal peptide" evidence="1">
    <location>
        <begin position="1"/>
        <end position="26"/>
    </location>
</feature>
<gene>
    <name evidence="2" type="ORF">SAMN06296416_101630</name>
</gene>
<organism evidence="2 3">
    <name type="scientific">Pseudoxanthomonas wuyuanensis</name>
    <dbReference type="NCBI Taxonomy" id="1073196"/>
    <lineage>
        <taxon>Bacteria</taxon>
        <taxon>Pseudomonadati</taxon>
        <taxon>Pseudomonadota</taxon>
        <taxon>Gammaproteobacteria</taxon>
        <taxon>Lysobacterales</taxon>
        <taxon>Lysobacteraceae</taxon>
        <taxon>Pseudoxanthomonas</taxon>
    </lineage>
</organism>
<dbReference type="AlphaFoldDB" id="A0A286CYG4"/>
<protein>
    <submittedName>
        <fullName evidence="2">Uncharacterized protein</fullName>
    </submittedName>
</protein>
<evidence type="ECO:0000313" key="2">
    <source>
        <dbReference type="EMBL" id="SOD51453.1"/>
    </source>
</evidence>
<keyword evidence="1" id="KW-0732">Signal</keyword>
<dbReference type="RefSeq" id="WP_141400692.1">
    <property type="nucleotide sequence ID" value="NZ_OCND01000001.1"/>
</dbReference>
<evidence type="ECO:0000256" key="1">
    <source>
        <dbReference type="SAM" id="SignalP"/>
    </source>
</evidence>
<proteinExistence type="predicted"/>
<sequence length="176" mass="18192">MDIRGLSSALFICLAMSLPMAGAAFAQQAPVSVPAPAPLGNEWTAIDPARLERMRGGFELPSGLSLSFGIERVVYVNGQLVASVVVNIPDIARMTAEQAQHLADFKRGMTVQIGGGNHFDASGAGSGALVIQNTLNDQDIRAATRLSIGVDTLGAFQNLNTFSALGDALNGAPGSP</sequence>
<dbReference type="Proteomes" id="UP000219374">
    <property type="component" value="Unassembled WGS sequence"/>
</dbReference>